<dbReference type="Pfam" id="PF26343">
    <property type="entry name" value="VapC50_C"/>
    <property type="match status" value="1"/>
</dbReference>
<feature type="domain" description="VapC50 C-terminal" evidence="2">
    <location>
        <begin position="132"/>
        <end position="186"/>
    </location>
</feature>
<accession>A0A6I6Y414</accession>
<evidence type="ECO:0000313" key="4">
    <source>
        <dbReference type="Proteomes" id="UP000464480"/>
    </source>
</evidence>
<dbReference type="EMBL" id="CP026115">
    <property type="protein sequence ID" value="QHG67203.1"/>
    <property type="molecule type" value="Genomic_DNA"/>
</dbReference>
<evidence type="ECO:0000259" key="1">
    <source>
        <dbReference type="Pfam" id="PF13470"/>
    </source>
</evidence>
<name>A0A6I6Y414_PSEPU</name>
<gene>
    <name evidence="3" type="ORF">C2H86_23500</name>
</gene>
<dbReference type="Pfam" id="PF13470">
    <property type="entry name" value="PIN_3"/>
    <property type="match status" value="1"/>
</dbReference>
<dbReference type="InterPro" id="IPR058652">
    <property type="entry name" value="VapC50_C"/>
</dbReference>
<dbReference type="AlphaFoldDB" id="A0A6I6Y414"/>
<evidence type="ECO:0000313" key="3">
    <source>
        <dbReference type="EMBL" id="QHG67203.1"/>
    </source>
</evidence>
<dbReference type="Proteomes" id="UP000464480">
    <property type="component" value="Chromosome"/>
</dbReference>
<dbReference type="InterPro" id="IPR002716">
    <property type="entry name" value="PIN_dom"/>
</dbReference>
<sequence>MREAAFTAVCDACVLYPAPLRDLLLRLGGKGLYRARWTREIDEEWKRNLLTNRKDLTRYQLDQLSGLMEAAVPDALVSGYECFGESLELPDPDDVHVLAAAIACNAQVIVTFNLRDFPRSVLEAFSVTALHPDEFIMELWSLDQAGVLEAAADMRRSLKRSRFTADEFIECILRQGLPMTANALRDYSLMI</sequence>
<feature type="domain" description="PIN" evidence="1">
    <location>
        <begin position="9"/>
        <end position="114"/>
    </location>
</feature>
<protein>
    <submittedName>
        <fullName evidence="3">PIN domain-containing protein</fullName>
    </submittedName>
</protein>
<dbReference type="RefSeq" id="WP_159412261.1">
    <property type="nucleotide sequence ID" value="NZ_CP026115.2"/>
</dbReference>
<evidence type="ECO:0000259" key="2">
    <source>
        <dbReference type="Pfam" id="PF26343"/>
    </source>
</evidence>
<reference evidence="3 4" key="1">
    <citation type="submission" date="2020-02" db="EMBL/GenBank/DDBJ databases">
        <title>Pseudomonas Putida W5 Complete Genome Assembly.</title>
        <authorList>
            <person name="Yuan Z.-C."/>
            <person name="Shaw G.A."/>
            <person name="Cusano A.D."/>
            <person name="Caddey B.J."/>
            <person name="Weselowski B.J."/>
        </authorList>
    </citation>
    <scope>NUCLEOTIDE SEQUENCE [LARGE SCALE GENOMIC DNA]</scope>
    <source>
        <strain evidence="3 4">W5</strain>
    </source>
</reference>
<proteinExistence type="predicted"/>
<organism evidence="3 4">
    <name type="scientific">Pseudomonas putida</name>
    <name type="common">Arthrobacter siderocapsulatus</name>
    <dbReference type="NCBI Taxonomy" id="303"/>
    <lineage>
        <taxon>Bacteria</taxon>
        <taxon>Pseudomonadati</taxon>
        <taxon>Pseudomonadota</taxon>
        <taxon>Gammaproteobacteria</taxon>
        <taxon>Pseudomonadales</taxon>
        <taxon>Pseudomonadaceae</taxon>
        <taxon>Pseudomonas</taxon>
    </lineage>
</organism>